<keyword evidence="2" id="KW-1185">Reference proteome</keyword>
<dbReference type="Proteomes" id="UP001054945">
    <property type="component" value="Unassembled WGS sequence"/>
</dbReference>
<gene>
    <name evidence="1" type="ORF">CEXT_306881</name>
</gene>
<organism evidence="1 2">
    <name type="scientific">Caerostris extrusa</name>
    <name type="common">Bark spider</name>
    <name type="synonym">Caerostris bankana</name>
    <dbReference type="NCBI Taxonomy" id="172846"/>
    <lineage>
        <taxon>Eukaryota</taxon>
        <taxon>Metazoa</taxon>
        <taxon>Ecdysozoa</taxon>
        <taxon>Arthropoda</taxon>
        <taxon>Chelicerata</taxon>
        <taxon>Arachnida</taxon>
        <taxon>Araneae</taxon>
        <taxon>Araneomorphae</taxon>
        <taxon>Entelegynae</taxon>
        <taxon>Araneoidea</taxon>
        <taxon>Araneidae</taxon>
        <taxon>Caerostris</taxon>
    </lineage>
</organism>
<accession>A0AAV4XTJ4</accession>
<protein>
    <submittedName>
        <fullName evidence="1">Uncharacterized protein</fullName>
    </submittedName>
</protein>
<name>A0AAV4XTJ4_CAEEX</name>
<evidence type="ECO:0000313" key="2">
    <source>
        <dbReference type="Proteomes" id="UP001054945"/>
    </source>
</evidence>
<reference evidence="1 2" key="1">
    <citation type="submission" date="2021-06" db="EMBL/GenBank/DDBJ databases">
        <title>Caerostris extrusa draft genome.</title>
        <authorList>
            <person name="Kono N."/>
            <person name="Arakawa K."/>
        </authorList>
    </citation>
    <scope>NUCLEOTIDE SEQUENCE [LARGE SCALE GENOMIC DNA]</scope>
</reference>
<dbReference type="AlphaFoldDB" id="A0AAV4XTJ4"/>
<evidence type="ECO:0000313" key="1">
    <source>
        <dbReference type="EMBL" id="GIY98049.1"/>
    </source>
</evidence>
<proteinExistence type="predicted"/>
<comment type="caution">
    <text evidence="1">The sequence shown here is derived from an EMBL/GenBank/DDBJ whole genome shotgun (WGS) entry which is preliminary data.</text>
</comment>
<sequence length="85" mass="9577">MKHPPGSQQCKSKSKLSAPQAPFIYMALEPGVIRVPTPIPHPHVGSHMDMFWQCYRRGRSNLNKKGLIGSDMRRAVRLRVDTSHG</sequence>
<dbReference type="EMBL" id="BPLR01000876">
    <property type="protein sequence ID" value="GIY98049.1"/>
    <property type="molecule type" value="Genomic_DNA"/>
</dbReference>